<feature type="compositionally biased region" description="Pro residues" evidence="2">
    <location>
        <begin position="51"/>
        <end position="62"/>
    </location>
</feature>
<protein>
    <submittedName>
        <fullName evidence="3">Uncharacterized protein</fullName>
    </submittedName>
</protein>
<evidence type="ECO:0000313" key="3">
    <source>
        <dbReference type="EMBL" id="KAF1968516.1"/>
    </source>
</evidence>
<feature type="region of interest" description="Disordered" evidence="2">
    <location>
        <begin position="288"/>
        <end position="329"/>
    </location>
</feature>
<dbReference type="AlphaFoldDB" id="A0A6A5V077"/>
<dbReference type="OrthoDB" id="10674467at2759"/>
<dbReference type="Proteomes" id="UP000800036">
    <property type="component" value="Unassembled WGS sequence"/>
</dbReference>
<feature type="compositionally biased region" description="Polar residues" evidence="2">
    <location>
        <begin position="1"/>
        <end position="10"/>
    </location>
</feature>
<accession>A0A6A5V077</accession>
<feature type="compositionally biased region" description="Basic and acidic residues" evidence="2">
    <location>
        <begin position="290"/>
        <end position="305"/>
    </location>
</feature>
<feature type="compositionally biased region" description="Basic and acidic residues" evidence="2">
    <location>
        <begin position="319"/>
        <end position="329"/>
    </location>
</feature>
<feature type="compositionally biased region" description="Acidic residues" evidence="2">
    <location>
        <begin position="306"/>
        <end position="318"/>
    </location>
</feature>
<feature type="coiled-coil region" evidence="1">
    <location>
        <begin position="232"/>
        <end position="262"/>
    </location>
</feature>
<name>A0A6A5V077_9PLEO</name>
<sequence>MNSPQPTTSACEGDCDEDELYSEDFPDLRPSGLRTSGNRATGEGAGHSSSPSPPAAPQPSSPPLVRSEERLGMEEKKRKNAQQAQENRNALEKLISGREQHFRTTAICILRPGDQSPRFLGPVSIQDLLQLALHPDLLLRYFQNERRVGRALQYMTLQIRRLPGAAGGERSHYERHQDLRREILDNQRQDYERVVRVLFEYIEKRLIASVKPDGVVDLTDDEPLTVLDGHLIDRIINRNPELQRAFQELEALERNVHGHRFQGTIRWTGYRDLDEEFEGGDYKLLLPKSGADKENCDPRDFGNKDDFEEMPDLVEDDDLVHPEQKWEFS</sequence>
<feature type="compositionally biased region" description="Acidic residues" evidence="2">
    <location>
        <begin position="13"/>
        <end position="25"/>
    </location>
</feature>
<keyword evidence="1" id="KW-0175">Coiled coil</keyword>
<keyword evidence="4" id="KW-1185">Reference proteome</keyword>
<evidence type="ECO:0000256" key="2">
    <source>
        <dbReference type="SAM" id="MobiDB-lite"/>
    </source>
</evidence>
<evidence type="ECO:0000256" key="1">
    <source>
        <dbReference type="SAM" id="Coils"/>
    </source>
</evidence>
<organism evidence="3 4">
    <name type="scientific">Bimuria novae-zelandiae CBS 107.79</name>
    <dbReference type="NCBI Taxonomy" id="1447943"/>
    <lineage>
        <taxon>Eukaryota</taxon>
        <taxon>Fungi</taxon>
        <taxon>Dikarya</taxon>
        <taxon>Ascomycota</taxon>
        <taxon>Pezizomycotina</taxon>
        <taxon>Dothideomycetes</taxon>
        <taxon>Pleosporomycetidae</taxon>
        <taxon>Pleosporales</taxon>
        <taxon>Massarineae</taxon>
        <taxon>Didymosphaeriaceae</taxon>
        <taxon>Bimuria</taxon>
    </lineage>
</organism>
<dbReference type="EMBL" id="ML976719">
    <property type="protein sequence ID" value="KAF1968516.1"/>
    <property type="molecule type" value="Genomic_DNA"/>
</dbReference>
<feature type="region of interest" description="Disordered" evidence="2">
    <location>
        <begin position="1"/>
        <end position="65"/>
    </location>
</feature>
<gene>
    <name evidence="3" type="ORF">BU23DRAFT_602125</name>
</gene>
<evidence type="ECO:0000313" key="4">
    <source>
        <dbReference type="Proteomes" id="UP000800036"/>
    </source>
</evidence>
<reference evidence="3" key="1">
    <citation type="journal article" date="2020" name="Stud. Mycol.">
        <title>101 Dothideomycetes genomes: a test case for predicting lifestyles and emergence of pathogens.</title>
        <authorList>
            <person name="Haridas S."/>
            <person name="Albert R."/>
            <person name="Binder M."/>
            <person name="Bloem J."/>
            <person name="Labutti K."/>
            <person name="Salamov A."/>
            <person name="Andreopoulos B."/>
            <person name="Baker S."/>
            <person name="Barry K."/>
            <person name="Bills G."/>
            <person name="Bluhm B."/>
            <person name="Cannon C."/>
            <person name="Castanera R."/>
            <person name="Culley D."/>
            <person name="Daum C."/>
            <person name="Ezra D."/>
            <person name="Gonzalez J."/>
            <person name="Henrissat B."/>
            <person name="Kuo A."/>
            <person name="Liang C."/>
            <person name="Lipzen A."/>
            <person name="Lutzoni F."/>
            <person name="Magnuson J."/>
            <person name="Mondo S."/>
            <person name="Nolan M."/>
            <person name="Ohm R."/>
            <person name="Pangilinan J."/>
            <person name="Park H.-J."/>
            <person name="Ramirez L."/>
            <person name="Alfaro M."/>
            <person name="Sun H."/>
            <person name="Tritt A."/>
            <person name="Yoshinaga Y."/>
            <person name="Zwiers L.-H."/>
            <person name="Turgeon B."/>
            <person name="Goodwin S."/>
            <person name="Spatafora J."/>
            <person name="Crous P."/>
            <person name="Grigoriev I."/>
        </authorList>
    </citation>
    <scope>NUCLEOTIDE SEQUENCE</scope>
    <source>
        <strain evidence="3">CBS 107.79</strain>
    </source>
</reference>
<proteinExistence type="predicted"/>